<reference evidence="1" key="1">
    <citation type="journal article" date="2023" name="IScience">
        <title>Live-bearing cockroach genome reveals convergent evolutionary mechanisms linked to viviparity in insects and beyond.</title>
        <authorList>
            <person name="Fouks B."/>
            <person name="Harrison M.C."/>
            <person name="Mikhailova A.A."/>
            <person name="Marchal E."/>
            <person name="English S."/>
            <person name="Carruthers M."/>
            <person name="Jennings E.C."/>
            <person name="Chiamaka E.L."/>
            <person name="Frigard R.A."/>
            <person name="Pippel M."/>
            <person name="Attardo G.M."/>
            <person name="Benoit J.B."/>
            <person name="Bornberg-Bauer E."/>
            <person name="Tobe S.S."/>
        </authorList>
    </citation>
    <scope>NUCLEOTIDE SEQUENCE</scope>
    <source>
        <strain evidence="1">Stay&amp;Tobe</strain>
    </source>
</reference>
<proteinExistence type="predicted"/>
<feature type="non-terminal residue" evidence="1">
    <location>
        <position position="1"/>
    </location>
</feature>
<organism evidence="1 2">
    <name type="scientific">Diploptera punctata</name>
    <name type="common">Pacific beetle cockroach</name>
    <dbReference type="NCBI Taxonomy" id="6984"/>
    <lineage>
        <taxon>Eukaryota</taxon>
        <taxon>Metazoa</taxon>
        <taxon>Ecdysozoa</taxon>
        <taxon>Arthropoda</taxon>
        <taxon>Hexapoda</taxon>
        <taxon>Insecta</taxon>
        <taxon>Pterygota</taxon>
        <taxon>Neoptera</taxon>
        <taxon>Polyneoptera</taxon>
        <taxon>Dictyoptera</taxon>
        <taxon>Blattodea</taxon>
        <taxon>Blaberoidea</taxon>
        <taxon>Blaberidae</taxon>
        <taxon>Diplopterinae</taxon>
        <taxon>Diploptera</taxon>
    </lineage>
</organism>
<dbReference type="Proteomes" id="UP001233999">
    <property type="component" value="Unassembled WGS sequence"/>
</dbReference>
<keyword evidence="2" id="KW-1185">Reference proteome</keyword>
<comment type="caution">
    <text evidence="1">The sequence shown here is derived from an EMBL/GenBank/DDBJ whole genome shotgun (WGS) entry which is preliminary data.</text>
</comment>
<feature type="non-terminal residue" evidence="1">
    <location>
        <position position="82"/>
    </location>
</feature>
<name>A0AAD7ZK19_DIPPU</name>
<reference evidence="1" key="2">
    <citation type="submission" date="2023-05" db="EMBL/GenBank/DDBJ databases">
        <authorList>
            <person name="Fouks B."/>
        </authorList>
    </citation>
    <scope>NUCLEOTIDE SEQUENCE</scope>
    <source>
        <strain evidence="1">Stay&amp;Tobe</strain>
        <tissue evidence="1">Testes</tissue>
    </source>
</reference>
<protein>
    <submittedName>
        <fullName evidence="1">Uncharacterized protein</fullName>
    </submittedName>
</protein>
<evidence type="ECO:0000313" key="2">
    <source>
        <dbReference type="Proteomes" id="UP001233999"/>
    </source>
</evidence>
<accession>A0AAD7ZK19</accession>
<gene>
    <name evidence="1" type="ORF">L9F63_003517</name>
</gene>
<dbReference type="SUPFAM" id="SSF46966">
    <property type="entry name" value="Spectrin repeat"/>
    <property type="match status" value="1"/>
</dbReference>
<sequence>WTGFEECCKNVWRWLQETEVQLPQEIELKSTLDEKRVKLQSYRALVDEAVSHQQDRDKIESLPERTDKVDQQLQHLLNNTGT</sequence>
<dbReference type="AlphaFoldDB" id="A0AAD7ZK19"/>
<dbReference type="EMBL" id="JASPKZ010007823">
    <property type="protein sequence ID" value="KAJ9582140.1"/>
    <property type="molecule type" value="Genomic_DNA"/>
</dbReference>
<evidence type="ECO:0000313" key="1">
    <source>
        <dbReference type="EMBL" id="KAJ9582140.1"/>
    </source>
</evidence>